<keyword evidence="4" id="KW-0336">GPI-anchor</keyword>
<evidence type="ECO:0000256" key="6">
    <source>
        <dbReference type="ARBA" id="ARBA00022737"/>
    </source>
</evidence>
<dbReference type="Proteomes" id="UP001066276">
    <property type="component" value="Chromosome 6"/>
</dbReference>
<feature type="domain" description="Ig-like" evidence="17">
    <location>
        <begin position="310"/>
        <end position="393"/>
    </location>
</feature>
<evidence type="ECO:0000256" key="15">
    <source>
        <dbReference type="SAM" id="MobiDB-lite"/>
    </source>
</evidence>
<evidence type="ECO:0000259" key="18">
    <source>
        <dbReference type="PROSITE" id="PS50853"/>
    </source>
</evidence>
<keyword evidence="11" id="KW-0449">Lipoprotein</keyword>
<evidence type="ECO:0000256" key="9">
    <source>
        <dbReference type="ARBA" id="ARBA00023157"/>
    </source>
</evidence>
<evidence type="ECO:0000256" key="12">
    <source>
        <dbReference type="ARBA" id="ARBA00023319"/>
    </source>
</evidence>
<feature type="chain" id="PRO_5043731398" description="Contactin-2" evidence="16">
    <location>
        <begin position="20"/>
        <end position="1109"/>
    </location>
</feature>
<keyword evidence="3" id="KW-1003">Cell membrane</keyword>
<feature type="region of interest" description="Disordered" evidence="15">
    <location>
        <begin position="769"/>
        <end position="790"/>
    </location>
</feature>
<dbReference type="InterPro" id="IPR013098">
    <property type="entry name" value="Ig_I-set"/>
</dbReference>
<keyword evidence="9" id="KW-1015">Disulfide bond</keyword>
<evidence type="ECO:0000256" key="7">
    <source>
        <dbReference type="ARBA" id="ARBA00022889"/>
    </source>
</evidence>
<dbReference type="FunFam" id="2.60.40.10:FF:000004">
    <property type="entry name" value="DCC isoform 1"/>
    <property type="match status" value="1"/>
</dbReference>
<feature type="signal peptide" evidence="16">
    <location>
        <begin position="1"/>
        <end position="19"/>
    </location>
</feature>
<dbReference type="FunFam" id="2.60.40.10:FF:000035">
    <property type="entry name" value="Contactin 1"/>
    <property type="match status" value="1"/>
</dbReference>
<dbReference type="InterPro" id="IPR003598">
    <property type="entry name" value="Ig_sub2"/>
</dbReference>
<evidence type="ECO:0000256" key="11">
    <source>
        <dbReference type="ARBA" id="ARBA00023288"/>
    </source>
</evidence>
<dbReference type="InterPro" id="IPR003599">
    <property type="entry name" value="Ig_sub"/>
</dbReference>
<feature type="domain" description="Ig-like" evidence="17">
    <location>
        <begin position="203"/>
        <end position="298"/>
    </location>
</feature>
<keyword evidence="20" id="KW-1185">Reference proteome</keyword>
<dbReference type="GO" id="GO:0007420">
    <property type="term" value="P:brain development"/>
    <property type="evidence" value="ECO:0007669"/>
    <property type="project" value="TreeGrafter"/>
</dbReference>
<evidence type="ECO:0000256" key="8">
    <source>
        <dbReference type="ARBA" id="ARBA00023136"/>
    </source>
</evidence>
<evidence type="ECO:0000256" key="2">
    <source>
        <dbReference type="ARBA" id="ARBA00009812"/>
    </source>
</evidence>
<comment type="similarity">
    <text evidence="2">Belongs to the immunoglobulin superfamily. Contactin family.</text>
</comment>
<name>A0AAV7QCV1_PLEWA</name>
<comment type="caution">
    <text evidence="19">The sequence shown here is derived from an EMBL/GenBank/DDBJ whole genome shotgun (WGS) entry which is preliminary data.</text>
</comment>
<dbReference type="InterPro" id="IPR003961">
    <property type="entry name" value="FN3_dom"/>
</dbReference>
<comment type="subcellular location">
    <subcellularLocation>
        <location evidence="1">Cell membrane</location>
        <topology evidence="1">Lipid-anchor</topology>
        <topology evidence="1">GPI-anchor</topology>
    </subcellularLocation>
</comment>
<dbReference type="FunFam" id="2.60.40.10:FF:000047">
    <property type="entry name" value="Contactin 1"/>
    <property type="match status" value="1"/>
</dbReference>
<dbReference type="PROSITE" id="PS50853">
    <property type="entry name" value="FN3"/>
    <property type="match status" value="4"/>
</dbReference>
<dbReference type="FunFam" id="2.60.40.10:FF:000005">
    <property type="entry name" value="Neuronal cell adhesion molecule"/>
    <property type="match status" value="1"/>
</dbReference>
<evidence type="ECO:0000256" key="4">
    <source>
        <dbReference type="ARBA" id="ARBA00022622"/>
    </source>
</evidence>
<dbReference type="InterPro" id="IPR036116">
    <property type="entry name" value="FN3_sf"/>
</dbReference>
<organism evidence="19 20">
    <name type="scientific">Pleurodeles waltl</name>
    <name type="common">Iberian ribbed newt</name>
    <dbReference type="NCBI Taxonomy" id="8319"/>
    <lineage>
        <taxon>Eukaryota</taxon>
        <taxon>Metazoa</taxon>
        <taxon>Chordata</taxon>
        <taxon>Craniata</taxon>
        <taxon>Vertebrata</taxon>
        <taxon>Euteleostomi</taxon>
        <taxon>Amphibia</taxon>
        <taxon>Batrachia</taxon>
        <taxon>Caudata</taxon>
        <taxon>Salamandroidea</taxon>
        <taxon>Salamandridae</taxon>
        <taxon>Pleurodelinae</taxon>
        <taxon>Pleurodeles</taxon>
    </lineage>
</organism>
<dbReference type="SUPFAM" id="SSF48726">
    <property type="entry name" value="Immunoglobulin"/>
    <property type="match status" value="6"/>
</dbReference>
<evidence type="ECO:0000256" key="10">
    <source>
        <dbReference type="ARBA" id="ARBA00023180"/>
    </source>
</evidence>
<dbReference type="InterPro" id="IPR036179">
    <property type="entry name" value="Ig-like_dom_sf"/>
</dbReference>
<dbReference type="GO" id="GO:0007411">
    <property type="term" value="P:axon guidance"/>
    <property type="evidence" value="ECO:0007669"/>
    <property type="project" value="TreeGrafter"/>
</dbReference>
<evidence type="ECO:0000256" key="13">
    <source>
        <dbReference type="ARBA" id="ARBA00072737"/>
    </source>
</evidence>
<dbReference type="PANTHER" id="PTHR44170">
    <property type="entry name" value="PROTEIN SIDEKICK"/>
    <property type="match status" value="1"/>
</dbReference>
<sequence length="1109" mass="120921">MLGWSSVFSILNCSSACWAGIRYPDLVLTPSVHEPCTGFQETPFLSRAFSGGVQDTQVPLPPSYSCHRPSPYSTRMRAPVVSVLLSMVVLIFAVWSPTECAAASYGPVFEEQPSNVLFPEGSTESRITLACRVKASPPATYRWKMNGTDLNLDADPRYRLVGGNLVIERPMKTTDTGIYQCVATNTKGTVLSREAIFRFGYLQEFSSEERGAVKATEGWGAMIHCHPPPHYPVLYYRWLLNEFPKFVPVDERHFVSQVTGNLYIARVEAADQGTYACLATSNLDFVAKSVFSTFSTLNVISDSNARQYAPSLKVKFSADTYALAGQTLTLECFAFGNPVPQIKWRKVDGALSSKWTSTEPTLQIDNLGFEDEGTYECEATNAKGRDAFQGRVVVQASPEWLKVITDTEANIGSNLHWSCAAAGKPRPTIRWLRNGQLLSSQERVDVKNGQLRFSKLTLEESGMYQCVAENKHGTIYSSAELAVQALAPDFRLNPVKRLIPAARGGEVMIQCQPRAAPTPIVFWSKGTELLVNNSRVSISLDGTLTIRNISRSDEGKYTCFAENFMGKANSTGTLSVRDATKITLAPTNADINMGDNVTLQCHASHDPTMDLSFTWALQGLPIDLEKASGHYLMTTTNEAIGDLTVVRAQLKHAGKYTCTAQTVVDSASETATLLVRGPPGPPGGVLVGDIGETSVKLSWSHGFDNHSPIAKYSIQYRSLLSNHWKHARTEPATIEGNAEMADVVNLIPWMDYEFRVLASNILGVGEPSAPSPKIRTKEAAPTVAPSGLNGGGGAPSELIITWAPMTREYQNGDGFGYILAFRKQGTVDWQTAKVPGSESMHFVYHNESIAPYMPFEVKVKAYNRKGEGPESLAAVVYSAEDEPRVAPSGLSAKALSASDMDVTWETVEEEDINGVLQGYEIRYWKDGDKEAAADRVRTAGLETSARVTGLRPDTTYYVTVRAYNRAGTGPPSPSANLTTTKAPPSRPPGNVTWKLSGSIITLEWDPVIAMENESSVTGYKMLYRLDSHSTPTLHMTTKTRFDLSLPEDVSHATVQIRATGVGGDGVPIEVHIPRSSGTSMMVENSANIVKTTAVTCAVIMLALVDSLQH</sequence>
<keyword evidence="6" id="KW-0677">Repeat</keyword>
<dbReference type="FunFam" id="2.60.40.10:FF:000054">
    <property type="entry name" value="Contactin 1"/>
    <property type="match status" value="1"/>
</dbReference>
<feature type="domain" description="Fibronectin type-III" evidence="18">
    <location>
        <begin position="987"/>
        <end position="1078"/>
    </location>
</feature>
<proteinExistence type="inferred from homology"/>
<keyword evidence="10" id="KW-0325">Glycoprotein</keyword>
<dbReference type="CDD" id="cd00063">
    <property type="entry name" value="FN3"/>
    <property type="match status" value="3"/>
</dbReference>
<protein>
    <recommendedName>
        <fullName evidence="13">Contactin-2</fullName>
    </recommendedName>
    <alternativeName>
        <fullName evidence="14">Axonin-1</fullName>
    </alternativeName>
</protein>
<feature type="domain" description="Ig-like" evidence="17">
    <location>
        <begin position="107"/>
        <end position="192"/>
    </location>
</feature>
<dbReference type="FunFam" id="2.60.40.10:FF:000600">
    <property type="entry name" value="Contactin 2"/>
    <property type="match status" value="2"/>
</dbReference>
<feature type="domain" description="Ig-like" evidence="17">
    <location>
        <begin position="398"/>
        <end position="482"/>
    </location>
</feature>
<dbReference type="InterPro" id="IPR007110">
    <property type="entry name" value="Ig-like_dom"/>
</dbReference>
<dbReference type="FunFam" id="2.60.40.10:FF:000052">
    <property type="entry name" value="Contactin 1"/>
    <property type="match status" value="1"/>
</dbReference>
<accession>A0AAV7QCV1</accession>
<dbReference type="GO" id="GO:0030424">
    <property type="term" value="C:axon"/>
    <property type="evidence" value="ECO:0007669"/>
    <property type="project" value="TreeGrafter"/>
</dbReference>
<feature type="domain" description="Fibronectin type-III" evidence="18">
    <location>
        <begin position="681"/>
        <end position="779"/>
    </location>
</feature>
<dbReference type="GO" id="GO:0005886">
    <property type="term" value="C:plasma membrane"/>
    <property type="evidence" value="ECO:0007669"/>
    <property type="project" value="UniProtKB-SubCell"/>
</dbReference>
<dbReference type="GO" id="GO:0098552">
    <property type="term" value="C:side of membrane"/>
    <property type="evidence" value="ECO:0007669"/>
    <property type="project" value="UniProtKB-KW"/>
</dbReference>
<dbReference type="SMART" id="SM00060">
    <property type="entry name" value="FN3"/>
    <property type="match status" value="4"/>
</dbReference>
<dbReference type="CDD" id="cd04969">
    <property type="entry name" value="Ig5_Contactin"/>
    <property type="match status" value="1"/>
</dbReference>
<dbReference type="Pfam" id="PF07679">
    <property type="entry name" value="I-set"/>
    <property type="match status" value="2"/>
</dbReference>
<feature type="domain" description="Ig-like" evidence="17">
    <location>
        <begin position="580"/>
        <end position="674"/>
    </location>
</feature>
<dbReference type="Pfam" id="PF00041">
    <property type="entry name" value="fn3"/>
    <property type="match status" value="3"/>
</dbReference>
<evidence type="ECO:0000256" key="14">
    <source>
        <dbReference type="ARBA" id="ARBA00082464"/>
    </source>
</evidence>
<feature type="domain" description="Ig-like" evidence="17">
    <location>
        <begin position="488"/>
        <end position="575"/>
    </location>
</feature>
<evidence type="ECO:0000256" key="3">
    <source>
        <dbReference type="ARBA" id="ARBA00022475"/>
    </source>
</evidence>
<dbReference type="Pfam" id="PF13927">
    <property type="entry name" value="Ig_3"/>
    <property type="match status" value="3"/>
</dbReference>
<keyword evidence="5 16" id="KW-0732">Signal</keyword>
<feature type="region of interest" description="Disordered" evidence="15">
    <location>
        <begin position="967"/>
        <end position="990"/>
    </location>
</feature>
<feature type="domain" description="Fibronectin type-III" evidence="18">
    <location>
        <begin position="784"/>
        <end position="881"/>
    </location>
</feature>
<gene>
    <name evidence="19" type="ORF">NDU88_004510</name>
</gene>
<dbReference type="InterPro" id="IPR013783">
    <property type="entry name" value="Ig-like_fold"/>
</dbReference>
<dbReference type="PROSITE" id="PS50835">
    <property type="entry name" value="IG_LIKE"/>
    <property type="match status" value="6"/>
</dbReference>
<evidence type="ECO:0000313" key="20">
    <source>
        <dbReference type="Proteomes" id="UP001066276"/>
    </source>
</evidence>
<dbReference type="SMART" id="SM00409">
    <property type="entry name" value="IG"/>
    <property type="match status" value="6"/>
</dbReference>
<evidence type="ECO:0000256" key="1">
    <source>
        <dbReference type="ARBA" id="ARBA00004609"/>
    </source>
</evidence>
<dbReference type="FunFam" id="2.60.40.10:FF:000028">
    <property type="entry name" value="Neuronal cell adhesion molecule"/>
    <property type="match status" value="1"/>
</dbReference>
<dbReference type="FunFam" id="2.60.40.10:FF:000064">
    <property type="entry name" value="Contactin 1"/>
    <property type="match status" value="1"/>
</dbReference>
<dbReference type="GO" id="GO:0098632">
    <property type="term" value="F:cell-cell adhesion mediator activity"/>
    <property type="evidence" value="ECO:0007669"/>
    <property type="project" value="TreeGrafter"/>
</dbReference>
<reference evidence="19" key="1">
    <citation type="journal article" date="2022" name="bioRxiv">
        <title>Sequencing and chromosome-scale assembly of the giantPleurodeles waltlgenome.</title>
        <authorList>
            <person name="Brown T."/>
            <person name="Elewa A."/>
            <person name="Iarovenko S."/>
            <person name="Subramanian E."/>
            <person name="Araus A.J."/>
            <person name="Petzold A."/>
            <person name="Susuki M."/>
            <person name="Suzuki K.-i.T."/>
            <person name="Hayashi T."/>
            <person name="Toyoda A."/>
            <person name="Oliveira C."/>
            <person name="Osipova E."/>
            <person name="Leigh N.D."/>
            <person name="Simon A."/>
            <person name="Yun M.H."/>
        </authorList>
    </citation>
    <scope>NUCLEOTIDE SEQUENCE</scope>
    <source>
        <strain evidence="19">20211129_DDA</strain>
        <tissue evidence="19">Liver</tissue>
    </source>
</reference>
<evidence type="ECO:0000313" key="19">
    <source>
        <dbReference type="EMBL" id="KAJ1138119.1"/>
    </source>
</evidence>
<dbReference type="PANTHER" id="PTHR44170:SF28">
    <property type="entry name" value="CONTACTIN-2"/>
    <property type="match status" value="1"/>
</dbReference>
<keyword evidence="8" id="KW-0472">Membrane</keyword>
<dbReference type="SMART" id="SM00408">
    <property type="entry name" value="IGc2"/>
    <property type="match status" value="5"/>
</dbReference>
<keyword evidence="12" id="KW-0393">Immunoglobulin domain</keyword>
<keyword evidence="7" id="KW-0130">Cell adhesion</keyword>
<dbReference type="AlphaFoldDB" id="A0AAV7QCV1"/>
<feature type="domain" description="Fibronectin type-III" evidence="18">
    <location>
        <begin position="886"/>
        <end position="983"/>
    </location>
</feature>
<evidence type="ECO:0000259" key="17">
    <source>
        <dbReference type="PROSITE" id="PS50835"/>
    </source>
</evidence>
<evidence type="ECO:0000256" key="16">
    <source>
        <dbReference type="SAM" id="SignalP"/>
    </source>
</evidence>
<evidence type="ECO:0000256" key="5">
    <source>
        <dbReference type="ARBA" id="ARBA00022729"/>
    </source>
</evidence>
<dbReference type="SUPFAM" id="SSF49265">
    <property type="entry name" value="Fibronectin type III"/>
    <property type="match status" value="2"/>
</dbReference>
<dbReference type="Gene3D" id="2.60.40.10">
    <property type="entry name" value="Immunoglobulins"/>
    <property type="match status" value="10"/>
</dbReference>
<dbReference type="EMBL" id="JANPWB010000010">
    <property type="protein sequence ID" value="KAJ1138119.1"/>
    <property type="molecule type" value="Genomic_DNA"/>
</dbReference>